<name>A0A0E2BHW9_9LEPT</name>
<dbReference type="Proteomes" id="UP000006329">
    <property type="component" value="Unassembled WGS sequence"/>
</dbReference>
<gene>
    <name evidence="1" type="ORF">LEP1GSC179_3466</name>
</gene>
<keyword evidence="2" id="KW-1185">Reference proteome</keyword>
<evidence type="ECO:0000313" key="2">
    <source>
        <dbReference type="Proteomes" id="UP000006329"/>
    </source>
</evidence>
<reference evidence="1" key="1">
    <citation type="submission" date="2012-10" db="EMBL/GenBank/DDBJ databases">
        <authorList>
            <person name="Harkins D.M."/>
            <person name="Durkin A.S."/>
            <person name="Brinkac L.M."/>
            <person name="Haft D.H."/>
            <person name="Selengut J.D."/>
            <person name="Sanka R."/>
            <person name="DePew J."/>
            <person name="Purushe J."/>
            <person name="Matthias M.A."/>
            <person name="Vinetz J.M."/>
            <person name="Sutton G.G."/>
            <person name="Nierman W.C."/>
            <person name="Fouts D.E."/>
        </authorList>
    </citation>
    <scope>NUCLEOTIDE SEQUENCE [LARGE SCALE GENOMIC DNA]</scope>
    <source>
        <strain evidence="1">MOR084</strain>
    </source>
</reference>
<proteinExistence type="predicted"/>
<dbReference type="EMBL" id="AHON02000026">
    <property type="protein sequence ID" value="EKO34928.1"/>
    <property type="molecule type" value="Genomic_DNA"/>
</dbReference>
<sequence>MGTPTFSLKLSKDRNPIPFKVLKRVLRQYFFLQFIPGRHDSKIT</sequence>
<comment type="caution">
    <text evidence="1">The sequence shown here is derived from an EMBL/GenBank/DDBJ whole genome shotgun (WGS) entry which is preliminary data.</text>
</comment>
<organism evidence="1 2">
    <name type="scientific">Leptospira santarosai str. MOR084</name>
    <dbReference type="NCBI Taxonomy" id="1049984"/>
    <lineage>
        <taxon>Bacteria</taxon>
        <taxon>Pseudomonadati</taxon>
        <taxon>Spirochaetota</taxon>
        <taxon>Spirochaetia</taxon>
        <taxon>Leptospirales</taxon>
        <taxon>Leptospiraceae</taxon>
        <taxon>Leptospira</taxon>
    </lineage>
</organism>
<protein>
    <submittedName>
        <fullName evidence="1">Uncharacterized protein</fullName>
    </submittedName>
</protein>
<evidence type="ECO:0000313" key="1">
    <source>
        <dbReference type="EMBL" id="EKO34928.1"/>
    </source>
</evidence>
<accession>A0A0E2BHW9</accession>
<dbReference type="AlphaFoldDB" id="A0A0E2BHW9"/>